<dbReference type="STRING" id="53952.A0127_07635"/>
<dbReference type="AlphaFoldDB" id="A0A142CW99"/>
<gene>
    <name evidence="2" type="ORF">A0127_07635</name>
</gene>
<dbReference type="GeneID" id="27140409"/>
<feature type="transmembrane region" description="Helical" evidence="1">
    <location>
        <begin position="40"/>
        <end position="60"/>
    </location>
</feature>
<proteinExistence type="predicted"/>
<dbReference type="KEGG" id="tpep:A0127_07635"/>
<keyword evidence="1" id="KW-0812">Transmembrane</keyword>
<feature type="transmembrane region" description="Helical" evidence="1">
    <location>
        <begin position="242"/>
        <end position="259"/>
    </location>
</feature>
<organism evidence="2 3">
    <name type="scientific">Thermococcus peptonophilus</name>
    <dbReference type="NCBI Taxonomy" id="53952"/>
    <lineage>
        <taxon>Archaea</taxon>
        <taxon>Methanobacteriati</taxon>
        <taxon>Methanobacteriota</taxon>
        <taxon>Thermococci</taxon>
        <taxon>Thermococcales</taxon>
        <taxon>Thermococcaceae</taxon>
        <taxon>Thermococcus</taxon>
    </lineage>
</organism>
<keyword evidence="1" id="KW-0472">Membrane</keyword>
<accession>A0A142CW99</accession>
<feature type="transmembrane region" description="Helical" evidence="1">
    <location>
        <begin position="120"/>
        <end position="142"/>
    </location>
</feature>
<reference evidence="3" key="1">
    <citation type="submission" date="2016-03" db="EMBL/GenBank/DDBJ databases">
        <authorList>
            <person name="Oger P.M."/>
        </authorList>
    </citation>
    <scope>NUCLEOTIDE SEQUENCE [LARGE SCALE GENOMIC DNA]</scope>
    <source>
        <strain evidence="3">OG-1</strain>
    </source>
</reference>
<dbReference type="EMBL" id="CP014750">
    <property type="protein sequence ID" value="AMQ19051.1"/>
    <property type="molecule type" value="Genomic_DNA"/>
</dbReference>
<keyword evidence="3" id="KW-1185">Reference proteome</keyword>
<sequence>MQGKMGLKLIIETVVGMISVFMALLFLGAHSEGKAIDAGLLVMMFALLPLFGVSAVFFIGRYLGKHGYRREDVKRLHLILEENWDRGRFVKDVQEIIGYHIIAWYLLCMAFFMTGNVVEAAISVVAIFIKIFSFTPLFLLMWQWIIDIPFTLYALASGKEWTVTSARDVGLWIINASLFSTGLLVSVCFLGHKLEGSSLEMVDELLRLGRNDHIIKNLLLLSAQSAAFGTVEAYLFPKRGKLGFLFLLVVATFGAAIAWDMLRGVQPSFIFINLSPNLLP</sequence>
<dbReference type="OrthoDB" id="85827at2157"/>
<protein>
    <submittedName>
        <fullName evidence="2">Uncharacterized protein</fullName>
    </submittedName>
</protein>
<feature type="transmembrane region" description="Helical" evidence="1">
    <location>
        <begin position="9"/>
        <end position="28"/>
    </location>
</feature>
<feature type="transmembrane region" description="Helical" evidence="1">
    <location>
        <begin position="96"/>
        <end position="114"/>
    </location>
</feature>
<evidence type="ECO:0000256" key="1">
    <source>
        <dbReference type="SAM" id="Phobius"/>
    </source>
</evidence>
<name>A0A142CW99_9EURY</name>
<feature type="transmembrane region" description="Helical" evidence="1">
    <location>
        <begin position="169"/>
        <end position="194"/>
    </location>
</feature>
<dbReference type="Proteomes" id="UP000073604">
    <property type="component" value="Chromosome"/>
</dbReference>
<dbReference type="RefSeq" id="WP_062390007.1">
    <property type="nucleotide sequence ID" value="NZ_CP014750.1"/>
</dbReference>
<evidence type="ECO:0000313" key="2">
    <source>
        <dbReference type="EMBL" id="AMQ19051.1"/>
    </source>
</evidence>
<keyword evidence="1" id="KW-1133">Transmembrane helix</keyword>
<evidence type="ECO:0000313" key="3">
    <source>
        <dbReference type="Proteomes" id="UP000073604"/>
    </source>
</evidence>